<dbReference type="SUPFAM" id="SSF143990">
    <property type="entry name" value="YbiA-like"/>
    <property type="match status" value="1"/>
</dbReference>
<comment type="catalytic activity">
    <reaction evidence="2">
        <text>2,5-diamino-6-hydroxy-4-(5-phosphoribosylamino)-pyrimidine + H2O = 2,5,6-triamino-4-hydroxypyrimidine + D-ribose 5-phosphate</text>
        <dbReference type="Rhea" id="RHEA:23436"/>
        <dbReference type="ChEBI" id="CHEBI:15377"/>
        <dbReference type="ChEBI" id="CHEBI:58614"/>
        <dbReference type="ChEBI" id="CHEBI:78346"/>
        <dbReference type="ChEBI" id="CHEBI:137796"/>
    </reaction>
</comment>
<evidence type="ECO:0000256" key="1">
    <source>
        <dbReference type="ARBA" id="ARBA00000022"/>
    </source>
</evidence>
<evidence type="ECO:0000313" key="4">
    <source>
        <dbReference type="EMBL" id="RJF93481.1"/>
    </source>
</evidence>
<dbReference type="Pfam" id="PF08719">
    <property type="entry name" value="NADAR"/>
    <property type="match status" value="1"/>
</dbReference>
<dbReference type="CDD" id="cd15457">
    <property type="entry name" value="NADAR"/>
    <property type="match status" value="1"/>
</dbReference>
<dbReference type="RefSeq" id="WP_119759758.1">
    <property type="nucleotide sequence ID" value="NZ_QYUM01000002.1"/>
</dbReference>
<sequence>MSETQIRTYHTKDVVRFRKTTEEFGGLSNMAPGFPIVVLGHRIRTSEALYQACRFPHLPEVQKMILSEGSPMTAKMRSKPFRKDSRPDWDDVRVKVMKWCLRVKLVYNWRKFSELLLSTGDRPIVEDSRKDGYWGAMPQDADTLNGQNVLGRLLMDLRRKLQEDPEALRSIPPLQIRNFLLLGEPIPMIMSPRQQEVALVRSDDEGPAQHAFL</sequence>
<comment type="caution">
    <text evidence="4">The sequence shown here is derived from an EMBL/GenBank/DDBJ whole genome shotgun (WGS) entry which is preliminary data.</text>
</comment>
<dbReference type="AlphaFoldDB" id="A0A418WQJ5"/>
<evidence type="ECO:0000256" key="2">
    <source>
        <dbReference type="ARBA" id="ARBA00000751"/>
    </source>
</evidence>
<comment type="catalytic activity">
    <reaction evidence="1">
        <text>5-amino-6-(5-phospho-D-ribosylamino)uracil + H2O = 5,6-diaminouracil + D-ribose 5-phosphate</text>
        <dbReference type="Rhea" id="RHEA:55020"/>
        <dbReference type="ChEBI" id="CHEBI:15377"/>
        <dbReference type="ChEBI" id="CHEBI:46252"/>
        <dbReference type="ChEBI" id="CHEBI:58453"/>
        <dbReference type="ChEBI" id="CHEBI:78346"/>
    </reaction>
</comment>
<feature type="domain" description="NADAR" evidence="3">
    <location>
        <begin position="17"/>
        <end position="162"/>
    </location>
</feature>
<dbReference type="InterPro" id="IPR037238">
    <property type="entry name" value="YbiA-like_sf"/>
</dbReference>
<dbReference type="OrthoDB" id="164285at2"/>
<gene>
    <name evidence="4" type="ORF">D3876_03935</name>
</gene>
<dbReference type="Gene3D" id="1.10.357.40">
    <property type="entry name" value="YbiA-like"/>
    <property type="match status" value="1"/>
</dbReference>
<name>A0A418WQJ5_9SPHN</name>
<keyword evidence="5" id="KW-1185">Reference proteome</keyword>
<dbReference type="InterPro" id="IPR012816">
    <property type="entry name" value="NADAR"/>
</dbReference>
<dbReference type="EMBL" id="QYUM01000002">
    <property type="protein sequence ID" value="RJF93481.1"/>
    <property type="molecule type" value="Genomic_DNA"/>
</dbReference>
<dbReference type="Proteomes" id="UP000286100">
    <property type="component" value="Unassembled WGS sequence"/>
</dbReference>
<organism evidence="4 5">
    <name type="scientific">Sphingomonas cavernae</name>
    <dbReference type="NCBI Taxonomy" id="2320861"/>
    <lineage>
        <taxon>Bacteria</taxon>
        <taxon>Pseudomonadati</taxon>
        <taxon>Pseudomonadota</taxon>
        <taxon>Alphaproteobacteria</taxon>
        <taxon>Sphingomonadales</taxon>
        <taxon>Sphingomonadaceae</taxon>
        <taxon>Sphingomonas</taxon>
    </lineage>
</organism>
<evidence type="ECO:0000259" key="3">
    <source>
        <dbReference type="Pfam" id="PF08719"/>
    </source>
</evidence>
<evidence type="ECO:0000313" key="5">
    <source>
        <dbReference type="Proteomes" id="UP000286100"/>
    </source>
</evidence>
<protein>
    <submittedName>
        <fullName evidence="4">NADAR family protein</fullName>
    </submittedName>
</protein>
<reference evidence="4 5" key="1">
    <citation type="submission" date="2018-09" db="EMBL/GenBank/DDBJ databases">
        <authorList>
            <person name="Zhu H."/>
        </authorList>
    </citation>
    <scope>NUCLEOTIDE SEQUENCE [LARGE SCALE GENOMIC DNA]</scope>
    <source>
        <strain evidence="4 5">K2R01-6</strain>
    </source>
</reference>
<accession>A0A418WQJ5</accession>
<proteinExistence type="predicted"/>